<keyword evidence="4 7" id="KW-0879">Wnt signaling pathway</keyword>
<evidence type="ECO:0000256" key="7">
    <source>
        <dbReference type="RuleBase" id="RU367060"/>
    </source>
</evidence>
<evidence type="ECO:0000256" key="2">
    <source>
        <dbReference type="ARBA" id="ARBA00022475"/>
    </source>
</evidence>
<evidence type="ECO:0000313" key="9">
    <source>
        <dbReference type="EMBL" id="KAK9526836.1"/>
    </source>
</evidence>
<evidence type="ECO:0000256" key="5">
    <source>
        <dbReference type="ARBA" id="ARBA00022723"/>
    </source>
</evidence>
<keyword evidence="5" id="KW-0479">Metal-binding</keyword>
<feature type="compositionally biased region" description="Basic residues" evidence="8">
    <location>
        <begin position="340"/>
        <end position="361"/>
    </location>
</feature>
<protein>
    <recommendedName>
        <fullName evidence="7">Protein naked cuticle homolog</fullName>
    </recommendedName>
</protein>
<dbReference type="PANTHER" id="PTHR22611">
    <property type="entry name" value="PROTEIN NAKED CUTICLE"/>
    <property type="match status" value="1"/>
</dbReference>
<keyword evidence="10" id="KW-1185">Reference proteome</keyword>
<evidence type="ECO:0000256" key="8">
    <source>
        <dbReference type="SAM" id="MobiDB-lite"/>
    </source>
</evidence>
<feature type="region of interest" description="Disordered" evidence="8">
    <location>
        <begin position="1"/>
        <end position="20"/>
    </location>
</feature>
<dbReference type="GO" id="GO:0090090">
    <property type="term" value="P:negative regulation of canonical Wnt signaling pathway"/>
    <property type="evidence" value="ECO:0007669"/>
    <property type="project" value="UniProtKB-ARBA"/>
</dbReference>
<dbReference type="GO" id="GO:0016055">
    <property type="term" value="P:Wnt signaling pathway"/>
    <property type="evidence" value="ECO:0007669"/>
    <property type="project" value="UniProtKB-UniRule"/>
</dbReference>
<evidence type="ECO:0000256" key="3">
    <source>
        <dbReference type="ARBA" id="ARBA00022490"/>
    </source>
</evidence>
<dbReference type="Proteomes" id="UP001488805">
    <property type="component" value="Unassembled WGS sequence"/>
</dbReference>
<gene>
    <name evidence="9" type="ORF">VZT92_015513</name>
</gene>
<comment type="similarity">
    <text evidence="1 7">Belongs to the NKD family.</text>
</comment>
<feature type="compositionally biased region" description="Polar residues" evidence="8">
    <location>
        <begin position="219"/>
        <end position="230"/>
    </location>
</feature>
<dbReference type="PANTHER" id="PTHR22611:SF9">
    <property type="entry name" value="PROTEIN NAKED CUTICLE"/>
    <property type="match status" value="1"/>
</dbReference>
<name>A0AAW1EVV7_ZOAVI</name>
<dbReference type="GO" id="GO:0005886">
    <property type="term" value="C:plasma membrane"/>
    <property type="evidence" value="ECO:0007669"/>
    <property type="project" value="UniProtKB-SubCell"/>
</dbReference>
<organism evidence="9 10">
    <name type="scientific">Zoarces viviparus</name>
    <name type="common">Viviparous eelpout</name>
    <name type="synonym">Blennius viviparus</name>
    <dbReference type="NCBI Taxonomy" id="48416"/>
    <lineage>
        <taxon>Eukaryota</taxon>
        <taxon>Metazoa</taxon>
        <taxon>Chordata</taxon>
        <taxon>Craniata</taxon>
        <taxon>Vertebrata</taxon>
        <taxon>Euteleostomi</taxon>
        <taxon>Actinopterygii</taxon>
        <taxon>Neopterygii</taxon>
        <taxon>Teleostei</taxon>
        <taxon>Neoteleostei</taxon>
        <taxon>Acanthomorphata</taxon>
        <taxon>Eupercaria</taxon>
        <taxon>Perciformes</taxon>
        <taxon>Cottioidei</taxon>
        <taxon>Zoarcales</taxon>
        <taxon>Zoarcidae</taxon>
        <taxon>Zoarcinae</taxon>
        <taxon>Zoarces</taxon>
    </lineage>
</organism>
<evidence type="ECO:0000256" key="6">
    <source>
        <dbReference type="ARBA" id="ARBA00023136"/>
    </source>
</evidence>
<evidence type="ECO:0000313" key="10">
    <source>
        <dbReference type="Proteomes" id="UP001488805"/>
    </source>
</evidence>
<feature type="region of interest" description="Disordered" evidence="8">
    <location>
        <begin position="219"/>
        <end position="361"/>
    </location>
</feature>
<proteinExistence type="inferred from homology"/>
<dbReference type="InterPro" id="IPR040140">
    <property type="entry name" value="Nkd-like"/>
</dbReference>
<reference evidence="9 10" key="1">
    <citation type="journal article" date="2024" name="Genome Biol. Evol.">
        <title>Chromosome-level genome assembly of the viviparous eelpout Zoarces viviparus.</title>
        <authorList>
            <person name="Fuhrmann N."/>
            <person name="Brasseur M.V."/>
            <person name="Bakowski C.E."/>
            <person name="Podsiadlowski L."/>
            <person name="Prost S."/>
            <person name="Krehenwinkel H."/>
            <person name="Mayer C."/>
        </authorList>
    </citation>
    <scope>NUCLEOTIDE SEQUENCE [LARGE SCALE GENOMIC DNA]</scope>
    <source>
        <strain evidence="9">NO-MEL_2022_Ind0_liver</strain>
    </source>
</reference>
<dbReference type="AlphaFoldDB" id="A0AAW1EVV7"/>
<comment type="subcellular location">
    <subcellularLocation>
        <location evidence="7">Cell membrane</location>
    </subcellularLocation>
    <subcellularLocation>
        <location evidence="7">Cytoplasm</location>
    </subcellularLocation>
</comment>
<comment type="caution">
    <text evidence="9">The sequence shown here is derived from an EMBL/GenBank/DDBJ whole genome shotgun (WGS) entry which is preliminary data.</text>
</comment>
<evidence type="ECO:0000256" key="1">
    <source>
        <dbReference type="ARBA" id="ARBA00007081"/>
    </source>
</evidence>
<comment type="function">
    <text evidence="7">Cell autonomous antagonist of the canonical Wnt signaling pathway.</text>
</comment>
<keyword evidence="3" id="KW-0963">Cytoplasm</keyword>
<dbReference type="EMBL" id="JBCEZU010000123">
    <property type="protein sequence ID" value="KAK9526836.1"/>
    <property type="molecule type" value="Genomic_DNA"/>
</dbReference>
<keyword evidence="2 7" id="KW-1003">Cell membrane</keyword>
<accession>A0AAW1EVV7</accession>
<evidence type="ECO:0000256" key="4">
    <source>
        <dbReference type="ARBA" id="ARBA00022687"/>
    </source>
</evidence>
<keyword evidence="6" id="KW-0472">Membrane</keyword>
<dbReference type="GO" id="GO:0005737">
    <property type="term" value="C:cytoplasm"/>
    <property type="evidence" value="ECO:0007669"/>
    <property type="project" value="UniProtKB-SubCell"/>
</dbReference>
<dbReference type="GO" id="GO:0046872">
    <property type="term" value="F:metal ion binding"/>
    <property type="evidence" value="ECO:0007669"/>
    <property type="project" value="UniProtKB-KW"/>
</dbReference>
<sequence length="361" mass="40744">MGKFQSKLVSKRRQSPEGGSLVSNVLTCQSELERIRIHKTKLTENLYVELRANRSDRNCNLKVVLPPKKTPNGGNSIHLQVNKEAKKRSSHADVTECTTVPDEDTQQEWVFTLYNFHNSDKFTKEDMTSMMHSMYEVIGASVKPPYGGNTPLKIKLVVTPSADPENILHIAAAEKEQSASQESGNPVRRLYCVDENIERRNHYLDLAGIENYTSKFDNTESLSQEPSQDARSAPKHHPVGIRENYISPESPRGLSIPQSLKSKAVSVGKDRNGGQGKSCRLHGQHPASWCHPARSQPAAHAVLQRSHSKRVRSRVQDASHLRSTPGADREIFSNLQSSRAQRHEHHHEHHHHHHHHHHHPS</sequence>